<dbReference type="GO" id="GO:0005886">
    <property type="term" value="C:plasma membrane"/>
    <property type="evidence" value="ECO:0007669"/>
    <property type="project" value="TreeGrafter"/>
</dbReference>
<dbReference type="Pfam" id="PF12806">
    <property type="entry name" value="Acyl-CoA_dh_C"/>
    <property type="match status" value="1"/>
</dbReference>
<evidence type="ECO:0000313" key="9">
    <source>
        <dbReference type="EMBL" id="KUG21966.1"/>
    </source>
</evidence>
<dbReference type="InterPro" id="IPR009075">
    <property type="entry name" value="AcylCo_DH/oxidase_C"/>
</dbReference>
<protein>
    <submittedName>
        <fullName evidence="9">Acyl-coa dehydrogenase</fullName>
    </submittedName>
</protein>
<evidence type="ECO:0000256" key="1">
    <source>
        <dbReference type="ARBA" id="ARBA00001974"/>
    </source>
</evidence>
<gene>
    <name evidence="9" type="ORF">ASZ90_008261</name>
</gene>
<dbReference type="EMBL" id="LNQE01001000">
    <property type="protein sequence ID" value="KUG21966.1"/>
    <property type="molecule type" value="Genomic_DNA"/>
</dbReference>
<keyword evidence="4" id="KW-0274">FAD</keyword>
<dbReference type="PANTHER" id="PTHR42803:SF1">
    <property type="entry name" value="BROAD-SPECIFICITY LINEAR ACYL-COA DEHYDROGENASE FADE5"/>
    <property type="match status" value="1"/>
</dbReference>
<proteinExistence type="inferred from homology"/>
<sequence length="625" mass="69183">MASLWVDLRDIKFQVFEVLKIGETLLGKGRYADFDVDTCNMVLDQAAKFSELELAPTYPDEVHRKPVEATFKDGKVTTPEAYKRLWKLYCEAGYMATADQPEVGGQGFPAVIAASAANMFLACNQAFTMYPGLTHGAARLMEEYLPKDNPLREVVLQKMYSGEWAGTMCLTEPGAGSDVGALKATAKKNADGTYSIVGTKSFISAGDHDLTPNIIHPVLARIEGDPKGTKGISIFMVPKVRFNEKGELGETNDVQCGNIESKMGIHGNATCTLNFGSDNKCIGYLMGEERQGMPIMFVMMNEERQGVGMMGASLSMAAYLHALDYAKQRGQGQDVIMMAMKVEDAPQVTIIKHPDVRRMLLKQKSISEGLRLLCLFCYFCMDNEINAMWSLAMDPNANKEELEKEKEYWHGLIEVITPVVKAYSTDRAQESIELAVQCYGGYGFCREYPVEQMMRDNKINQIYEGTNGIQALDLLGRKLGMKKGKYFIDLLNLTADAINEAEKLDLLKDEAAIVKGALTACGLTAKDFSKMIGTTPYVPLIGACDYLNALGDALVGWLHLKIANVAAKKYFEVTGEQDKNFYMGKIRGAKFFINRITGLVPGHLENIKKNEQSAMDITDDQFVVE</sequence>
<reference evidence="9" key="1">
    <citation type="journal article" date="2015" name="Proc. Natl. Acad. Sci. U.S.A.">
        <title>Networks of energetic and metabolic interactions define dynamics in microbial communities.</title>
        <authorList>
            <person name="Embree M."/>
            <person name="Liu J.K."/>
            <person name="Al-Bassam M.M."/>
            <person name="Zengler K."/>
        </authorList>
    </citation>
    <scope>NUCLEOTIDE SEQUENCE</scope>
</reference>
<dbReference type="PANTHER" id="PTHR42803">
    <property type="entry name" value="ACYL-COA DEHYDROGENASE"/>
    <property type="match status" value="1"/>
</dbReference>
<dbReference type="Gene3D" id="2.40.110.20">
    <property type="match status" value="1"/>
</dbReference>
<evidence type="ECO:0000256" key="4">
    <source>
        <dbReference type="ARBA" id="ARBA00022827"/>
    </source>
</evidence>
<feature type="domain" description="Acyl-CoA oxidase/dehydrogenase middle" evidence="7">
    <location>
        <begin position="168"/>
        <end position="275"/>
    </location>
</feature>
<dbReference type="SUPFAM" id="SSF56645">
    <property type="entry name" value="Acyl-CoA dehydrogenase NM domain-like"/>
    <property type="match status" value="1"/>
</dbReference>
<dbReference type="SUPFAM" id="SSF47203">
    <property type="entry name" value="Acyl-CoA dehydrogenase C-terminal domain-like"/>
    <property type="match status" value="1"/>
</dbReference>
<evidence type="ECO:0000256" key="2">
    <source>
        <dbReference type="ARBA" id="ARBA00009347"/>
    </source>
</evidence>
<comment type="cofactor">
    <cofactor evidence="1">
        <name>FAD</name>
        <dbReference type="ChEBI" id="CHEBI:57692"/>
    </cofactor>
</comment>
<dbReference type="InterPro" id="IPR006089">
    <property type="entry name" value="Acyl-CoA_DH_CS"/>
</dbReference>
<feature type="domain" description="Acyl-CoA dehydrogenase/oxidase C-terminal" evidence="6">
    <location>
        <begin position="291"/>
        <end position="473"/>
    </location>
</feature>
<dbReference type="InterPro" id="IPR052166">
    <property type="entry name" value="Diverse_Acyl-CoA_DH"/>
</dbReference>
<evidence type="ECO:0000259" key="6">
    <source>
        <dbReference type="Pfam" id="PF00441"/>
    </source>
</evidence>
<accession>A0A0W8FMU4</accession>
<dbReference type="FunFam" id="2.40.110.10:FF:000031">
    <property type="entry name" value="Acyl-CoA dehydrogenase, putative"/>
    <property type="match status" value="1"/>
</dbReference>
<dbReference type="Gene3D" id="1.20.140.10">
    <property type="entry name" value="Butyryl-CoA Dehydrogenase, subunit A, domain 3"/>
    <property type="match status" value="1"/>
</dbReference>
<dbReference type="PROSITE" id="PS00072">
    <property type="entry name" value="ACYL_COA_DH_1"/>
    <property type="match status" value="1"/>
</dbReference>
<dbReference type="InterPro" id="IPR036250">
    <property type="entry name" value="AcylCo_DH-like_C"/>
</dbReference>
<dbReference type="Pfam" id="PF00441">
    <property type="entry name" value="Acyl-CoA_dh_1"/>
    <property type="match status" value="1"/>
</dbReference>
<dbReference type="GO" id="GO:0003995">
    <property type="term" value="F:acyl-CoA dehydrogenase activity"/>
    <property type="evidence" value="ECO:0007669"/>
    <property type="project" value="InterPro"/>
</dbReference>
<evidence type="ECO:0000256" key="5">
    <source>
        <dbReference type="ARBA" id="ARBA00023002"/>
    </source>
</evidence>
<dbReference type="InterPro" id="IPR025878">
    <property type="entry name" value="Acyl-CoA_dh-like_C_dom"/>
</dbReference>
<feature type="domain" description="Acetyl-CoA dehydrogenase-like C-terminal" evidence="8">
    <location>
        <begin position="500"/>
        <end position="617"/>
    </location>
</feature>
<evidence type="ECO:0000259" key="7">
    <source>
        <dbReference type="Pfam" id="PF02770"/>
    </source>
</evidence>
<dbReference type="AlphaFoldDB" id="A0A0W8FMU4"/>
<keyword evidence="3" id="KW-0285">Flavoprotein</keyword>
<dbReference type="Pfam" id="PF02770">
    <property type="entry name" value="Acyl-CoA_dh_M"/>
    <property type="match status" value="1"/>
</dbReference>
<dbReference type="InterPro" id="IPR006091">
    <property type="entry name" value="Acyl-CoA_Oxase/DH_mid-dom"/>
</dbReference>
<organism evidence="9">
    <name type="scientific">hydrocarbon metagenome</name>
    <dbReference type="NCBI Taxonomy" id="938273"/>
    <lineage>
        <taxon>unclassified sequences</taxon>
        <taxon>metagenomes</taxon>
        <taxon>ecological metagenomes</taxon>
    </lineage>
</organism>
<keyword evidence="5" id="KW-0560">Oxidoreductase</keyword>
<comment type="caution">
    <text evidence="9">The sequence shown here is derived from an EMBL/GenBank/DDBJ whole genome shotgun (WGS) entry which is preliminary data.</text>
</comment>
<evidence type="ECO:0000259" key="8">
    <source>
        <dbReference type="Pfam" id="PF12806"/>
    </source>
</evidence>
<comment type="similarity">
    <text evidence="2">Belongs to the acyl-CoA dehydrogenase family.</text>
</comment>
<name>A0A0W8FMU4_9ZZZZ</name>
<dbReference type="InterPro" id="IPR009100">
    <property type="entry name" value="AcylCoA_DH/oxidase_NM_dom_sf"/>
</dbReference>
<evidence type="ECO:0000256" key="3">
    <source>
        <dbReference type="ARBA" id="ARBA00022630"/>
    </source>
</evidence>